<evidence type="ECO:0000313" key="1">
    <source>
        <dbReference type="EMBL" id="AEI46728.1"/>
    </source>
</evidence>
<protein>
    <submittedName>
        <fullName evidence="1">Uncharacterized protein</fullName>
    </submittedName>
</protein>
<evidence type="ECO:0000313" key="2">
    <source>
        <dbReference type="Proteomes" id="UP000000493"/>
    </source>
</evidence>
<dbReference type="AlphaFoldDB" id="A0A7U4E3T7"/>
<proteinExistence type="predicted"/>
<reference evidence="1 2" key="2">
    <citation type="journal article" date="2012" name="Stand. Genomic Sci.">
        <title>Complete genome sequence of the aquatic bacterium Runella slithyformis type strain (LSU 4(T)).</title>
        <authorList>
            <person name="Copeland A."/>
            <person name="Zhang X."/>
            <person name="Misra M."/>
            <person name="Lapidus A."/>
            <person name="Nolan M."/>
            <person name="Lucas S."/>
            <person name="Deshpande S."/>
            <person name="Cheng J.F."/>
            <person name="Tapia R."/>
            <person name="Goodwin L.A."/>
            <person name="Pitluck S."/>
            <person name="Liolios K."/>
            <person name="Pagani I."/>
            <person name="Ivanova N."/>
            <person name="Mikhailova N."/>
            <person name="Pati A."/>
            <person name="Chen A."/>
            <person name="Palaniappan K."/>
            <person name="Land M."/>
            <person name="Hauser L."/>
            <person name="Pan C."/>
            <person name="Jeffries C.D."/>
            <person name="Detter J.C."/>
            <person name="Brambilla E.M."/>
            <person name="Rohde M."/>
            <person name="Djao O.D."/>
            <person name="Goker M."/>
            <person name="Sikorski J."/>
            <person name="Tindall B.J."/>
            <person name="Woyke T."/>
            <person name="Bristow J."/>
            <person name="Eisen J.A."/>
            <person name="Markowitz V."/>
            <person name="Hugenholtz P."/>
            <person name="Kyrpides N.C."/>
            <person name="Klenk H.P."/>
            <person name="Mavromatis K."/>
        </authorList>
    </citation>
    <scope>NUCLEOTIDE SEQUENCE [LARGE SCALE GENOMIC DNA]</scope>
    <source>
        <strain evidence="2">ATCC 29530 / DSM 19594 / LMG 11500 / NCIMB 11436 / LSU 4</strain>
    </source>
</reference>
<keyword evidence="2" id="KW-1185">Reference proteome</keyword>
<sequence>MVRSMGMSKYILKLRIHKISVSGFDAALENRFFSGAQQPKYAGTVVLNRSLLS</sequence>
<gene>
    <name evidence="1" type="ordered locus">Runsl_0276</name>
</gene>
<dbReference type="KEGG" id="rsi:Runsl_0276"/>
<dbReference type="Proteomes" id="UP000000493">
    <property type="component" value="Chromosome"/>
</dbReference>
<dbReference type="EMBL" id="CP002859">
    <property type="protein sequence ID" value="AEI46728.1"/>
    <property type="molecule type" value="Genomic_DNA"/>
</dbReference>
<name>A0A7U4E3T7_RUNSL</name>
<organism evidence="1 2">
    <name type="scientific">Runella slithyformis (strain ATCC 29530 / DSM 19594 / LMG 11500 / NCIMB 11436 / LSU 4)</name>
    <dbReference type="NCBI Taxonomy" id="761193"/>
    <lineage>
        <taxon>Bacteria</taxon>
        <taxon>Pseudomonadati</taxon>
        <taxon>Bacteroidota</taxon>
        <taxon>Cytophagia</taxon>
        <taxon>Cytophagales</taxon>
        <taxon>Spirosomataceae</taxon>
        <taxon>Runella</taxon>
    </lineage>
</organism>
<accession>A0A7U4E3T7</accession>
<reference evidence="2" key="1">
    <citation type="submission" date="2011-06" db="EMBL/GenBank/DDBJ databases">
        <title>The complete genome of chromosome of Runella slithyformis DSM 19594.</title>
        <authorList>
            <consortium name="US DOE Joint Genome Institute (JGI-PGF)"/>
            <person name="Lucas S."/>
            <person name="Han J."/>
            <person name="Lapidus A."/>
            <person name="Bruce D."/>
            <person name="Goodwin L."/>
            <person name="Pitluck S."/>
            <person name="Peters L."/>
            <person name="Kyrpides N."/>
            <person name="Mavromatis K."/>
            <person name="Ivanova N."/>
            <person name="Ovchinnikova G."/>
            <person name="Zhang X."/>
            <person name="Misra M."/>
            <person name="Detter J.C."/>
            <person name="Tapia R."/>
            <person name="Han C."/>
            <person name="Land M."/>
            <person name="Hauser L."/>
            <person name="Markowitz V."/>
            <person name="Cheng J.-F."/>
            <person name="Hugenholtz P."/>
            <person name="Woyke T."/>
            <person name="Wu D."/>
            <person name="Tindall B."/>
            <person name="Faehrich R."/>
            <person name="Brambilla E."/>
            <person name="Klenk H.-P."/>
            <person name="Eisen J.A."/>
        </authorList>
    </citation>
    <scope>NUCLEOTIDE SEQUENCE [LARGE SCALE GENOMIC DNA]</scope>
    <source>
        <strain evidence="2">ATCC 29530 / DSM 19594 / LMG 11500 / NCIMB 11436 / LSU 4</strain>
    </source>
</reference>